<name>A0A699TF58_TANCI</name>
<dbReference type="EMBL" id="BKCJ011240482">
    <property type="protein sequence ID" value="GFD08737.1"/>
    <property type="molecule type" value="Genomic_DNA"/>
</dbReference>
<gene>
    <name evidence="1" type="ORF">Tci_880706</name>
</gene>
<accession>A0A699TF58</accession>
<dbReference type="AlphaFoldDB" id="A0A699TF58"/>
<proteinExistence type="predicted"/>
<evidence type="ECO:0000313" key="1">
    <source>
        <dbReference type="EMBL" id="GFD08737.1"/>
    </source>
</evidence>
<feature type="non-terminal residue" evidence="1">
    <location>
        <position position="136"/>
    </location>
</feature>
<protein>
    <submittedName>
        <fullName evidence="1">Uncharacterized protein</fullName>
    </submittedName>
</protein>
<organism evidence="1">
    <name type="scientific">Tanacetum cinerariifolium</name>
    <name type="common">Dalmatian daisy</name>
    <name type="synonym">Chrysanthemum cinerariifolium</name>
    <dbReference type="NCBI Taxonomy" id="118510"/>
    <lineage>
        <taxon>Eukaryota</taxon>
        <taxon>Viridiplantae</taxon>
        <taxon>Streptophyta</taxon>
        <taxon>Embryophyta</taxon>
        <taxon>Tracheophyta</taxon>
        <taxon>Spermatophyta</taxon>
        <taxon>Magnoliopsida</taxon>
        <taxon>eudicotyledons</taxon>
        <taxon>Gunneridae</taxon>
        <taxon>Pentapetalae</taxon>
        <taxon>asterids</taxon>
        <taxon>campanulids</taxon>
        <taxon>Asterales</taxon>
        <taxon>Asteraceae</taxon>
        <taxon>Asteroideae</taxon>
        <taxon>Anthemideae</taxon>
        <taxon>Anthemidinae</taxon>
        <taxon>Tanacetum</taxon>
    </lineage>
</organism>
<sequence length="136" mass="13565">MVTVAPTSPRPVTVVPVALMARSVSGTGAVVSPAVTSLGTEEPPSTVLAVTSRIWPLVCAGLSVTVKVPGGGVIARGIGLNNGQCLIGSDAGQVDDKGAVGPHGPGPDLHTVDADRHGRADFATTGELGVIRADRQ</sequence>
<comment type="caution">
    <text evidence="1">The sequence shown here is derived from an EMBL/GenBank/DDBJ whole genome shotgun (WGS) entry which is preliminary data.</text>
</comment>
<reference evidence="1" key="1">
    <citation type="journal article" date="2019" name="Sci. Rep.">
        <title>Draft genome of Tanacetum cinerariifolium, the natural source of mosquito coil.</title>
        <authorList>
            <person name="Yamashiro T."/>
            <person name="Shiraishi A."/>
            <person name="Satake H."/>
            <person name="Nakayama K."/>
        </authorList>
    </citation>
    <scope>NUCLEOTIDE SEQUENCE</scope>
</reference>